<organism evidence="1 2">
    <name type="scientific">Labedella phragmitis</name>
    <dbReference type="NCBI Taxonomy" id="2498849"/>
    <lineage>
        <taxon>Bacteria</taxon>
        <taxon>Bacillati</taxon>
        <taxon>Actinomycetota</taxon>
        <taxon>Actinomycetes</taxon>
        <taxon>Micrococcales</taxon>
        <taxon>Microbacteriaceae</taxon>
        <taxon>Labedella</taxon>
    </lineage>
</organism>
<proteinExistence type="predicted"/>
<dbReference type="OrthoDB" id="5061103at2"/>
<dbReference type="EMBL" id="RZNB01000003">
    <property type="protein sequence ID" value="RWZ50971.1"/>
    <property type="molecule type" value="Genomic_DNA"/>
</dbReference>
<reference evidence="1 2" key="1">
    <citation type="submission" date="2018-12" db="EMBL/GenBank/DDBJ databases">
        <authorList>
            <person name="Li F."/>
        </authorList>
    </citation>
    <scope>NUCLEOTIDE SEQUENCE [LARGE SCALE GENOMIC DNA]</scope>
    <source>
        <strain evidence="1 2">11W25H-1</strain>
    </source>
</reference>
<evidence type="ECO:0000313" key="2">
    <source>
        <dbReference type="Proteomes" id="UP000288547"/>
    </source>
</evidence>
<comment type="caution">
    <text evidence="1">The sequence shown here is derived from an EMBL/GenBank/DDBJ whole genome shotgun (WGS) entry which is preliminary data.</text>
</comment>
<keyword evidence="2" id="KW-1185">Reference proteome</keyword>
<evidence type="ECO:0000313" key="1">
    <source>
        <dbReference type="EMBL" id="RWZ50971.1"/>
    </source>
</evidence>
<dbReference type="InterPro" id="IPR019238">
    <property type="entry name" value="AbiEi_2"/>
</dbReference>
<dbReference type="Proteomes" id="UP000288547">
    <property type="component" value="Unassembled WGS sequence"/>
</dbReference>
<dbReference type="RefSeq" id="WP_128494966.1">
    <property type="nucleotide sequence ID" value="NZ_RZNB01000003.1"/>
</dbReference>
<name>A0A444PSW8_9MICO</name>
<protein>
    <submittedName>
        <fullName evidence="1">Uncharacterized protein</fullName>
    </submittedName>
</protein>
<dbReference type="Pfam" id="PF09952">
    <property type="entry name" value="AbiEi_2"/>
    <property type="match status" value="1"/>
</dbReference>
<dbReference type="AlphaFoldDB" id="A0A444PSW8"/>
<sequence>MRNGRKREQAIVKNMLPDDFSLVDEAGRLWIEQGSQRWQLSPEYIGEGFPSDVRRWLASNPANVREGIPVVTARRVTGGARALLDDQLISWADSEGAGVIRDGAGLYVARLPKTKRIRGHAMNWTPVVTDVVEAVLALRQQQNAGEHTPVARPSRLADLTGYSYAQTSKVLALLDEEQYTTKMGAQRGPTAARGFLDASRMLSDWAGVYARVTDPSVGAQFHVPWRAAERSLELVRQTQKTEWVVSGLAGADRLAPYLTQTPDLLLYVHRDKLDDARQALLESPDVTETDHGGRIRLAPAASHIMALSRDYEGVKVAPPIRVYGDLLRAGSRAAEAADVIRETVLEF</sequence>
<gene>
    <name evidence="1" type="ORF">ELQ90_09145</name>
</gene>
<accession>A0A444PSW8</accession>